<name>A0ACB9QCV6_9MYRT</name>
<accession>A0ACB9QCV6</accession>
<evidence type="ECO:0000313" key="1">
    <source>
        <dbReference type="EMBL" id="KAI4364131.1"/>
    </source>
</evidence>
<gene>
    <name evidence="1" type="ORF">MLD38_020262</name>
</gene>
<evidence type="ECO:0000313" key="2">
    <source>
        <dbReference type="Proteomes" id="UP001057402"/>
    </source>
</evidence>
<dbReference type="EMBL" id="CM042885">
    <property type="protein sequence ID" value="KAI4364131.1"/>
    <property type="molecule type" value="Genomic_DNA"/>
</dbReference>
<dbReference type="Proteomes" id="UP001057402">
    <property type="component" value="Chromosome 6"/>
</dbReference>
<proteinExistence type="predicted"/>
<protein>
    <submittedName>
        <fullName evidence="1">Uncharacterized protein</fullName>
    </submittedName>
</protein>
<keyword evidence="2" id="KW-1185">Reference proteome</keyword>
<comment type="caution">
    <text evidence="1">The sequence shown here is derived from an EMBL/GenBank/DDBJ whole genome shotgun (WGS) entry which is preliminary data.</text>
</comment>
<sequence>MSCVLLRMAYSGYCLYEPQFPPPCLLFREANDFSCSYDGSGVYFSSDVPPPYSAPGIGDLFASDVAMYSSAASLFGGNSWDWYDEHYDMEELPYEDYENWMRGNDSHFSSCWDDYFPKFEDGSLGNCHLNAGHGAGDFPQSESQIGDANVAGEIAPASLCYEDATSGYKYWLEQLWEEHSAQDQQEDPWTHSYDYELCSDIFGYFPCLSRRDPVRLWW</sequence>
<reference evidence="2" key="1">
    <citation type="journal article" date="2023" name="Front. Plant Sci.">
        <title>Chromosomal-level genome assembly of Melastoma candidum provides insights into trichome evolution.</title>
        <authorList>
            <person name="Zhong Y."/>
            <person name="Wu W."/>
            <person name="Sun C."/>
            <person name="Zou P."/>
            <person name="Liu Y."/>
            <person name="Dai S."/>
            <person name="Zhou R."/>
        </authorList>
    </citation>
    <scope>NUCLEOTIDE SEQUENCE [LARGE SCALE GENOMIC DNA]</scope>
</reference>
<organism evidence="1 2">
    <name type="scientific">Melastoma candidum</name>
    <dbReference type="NCBI Taxonomy" id="119954"/>
    <lineage>
        <taxon>Eukaryota</taxon>
        <taxon>Viridiplantae</taxon>
        <taxon>Streptophyta</taxon>
        <taxon>Embryophyta</taxon>
        <taxon>Tracheophyta</taxon>
        <taxon>Spermatophyta</taxon>
        <taxon>Magnoliopsida</taxon>
        <taxon>eudicotyledons</taxon>
        <taxon>Gunneridae</taxon>
        <taxon>Pentapetalae</taxon>
        <taxon>rosids</taxon>
        <taxon>malvids</taxon>
        <taxon>Myrtales</taxon>
        <taxon>Melastomataceae</taxon>
        <taxon>Melastomatoideae</taxon>
        <taxon>Melastomateae</taxon>
        <taxon>Melastoma</taxon>
    </lineage>
</organism>